<dbReference type="AlphaFoldDB" id="A0A2S5T1K3"/>
<keyword evidence="5" id="KW-0472">Membrane</keyword>
<dbReference type="PANTHER" id="PTHR42920:SF11">
    <property type="entry name" value="INNER MEMBRANE PROTEIN YTFF"/>
    <property type="match status" value="1"/>
</dbReference>
<dbReference type="SUPFAM" id="SSF103481">
    <property type="entry name" value="Multidrug resistance efflux transporter EmrE"/>
    <property type="match status" value="2"/>
</dbReference>
<keyword evidence="2" id="KW-1003">Cell membrane</keyword>
<name>A0A2S5T1K3_9BURK</name>
<dbReference type="Proteomes" id="UP000239406">
    <property type="component" value="Unassembled WGS sequence"/>
</dbReference>
<keyword evidence="8" id="KW-1185">Reference proteome</keyword>
<comment type="subcellular location">
    <subcellularLocation>
        <location evidence="1">Cell membrane</location>
        <topology evidence="1">Multi-pass membrane protein</topology>
    </subcellularLocation>
</comment>
<dbReference type="EMBL" id="PSNY01000018">
    <property type="protein sequence ID" value="PPE68884.1"/>
    <property type="molecule type" value="Genomic_DNA"/>
</dbReference>
<dbReference type="InterPro" id="IPR037185">
    <property type="entry name" value="EmrE-like"/>
</dbReference>
<proteinExistence type="predicted"/>
<evidence type="ECO:0000256" key="3">
    <source>
        <dbReference type="ARBA" id="ARBA00022692"/>
    </source>
</evidence>
<dbReference type="RefSeq" id="WP_104358508.1">
    <property type="nucleotide sequence ID" value="NZ_CP064338.1"/>
</dbReference>
<evidence type="ECO:0000313" key="7">
    <source>
        <dbReference type="EMBL" id="PPE68884.1"/>
    </source>
</evidence>
<keyword evidence="3" id="KW-0812">Transmembrane</keyword>
<dbReference type="InterPro" id="IPR051258">
    <property type="entry name" value="Diverse_Substrate_Transporter"/>
</dbReference>
<evidence type="ECO:0000256" key="5">
    <source>
        <dbReference type="ARBA" id="ARBA00023136"/>
    </source>
</evidence>
<feature type="domain" description="EamA" evidence="6">
    <location>
        <begin position="10"/>
        <end position="145"/>
    </location>
</feature>
<dbReference type="Pfam" id="PF00892">
    <property type="entry name" value="EamA"/>
    <property type="match status" value="2"/>
</dbReference>
<dbReference type="PANTHER" id="PTHR42920">
    <property type="entry name" value="OS03G0707200 PROTEIN-RELATED"/>
    <property type="match status" value="1"/>
</dbReference>
<accession>A0A2S5T1K3</accession>
<dbReference type="InterPro" id="IPR000620">
    <property type="entry name" value="EamA_dom"/>
</dbReference>
<evidence type="ECO:0000313" key="8">
    <source>
        <dbReference type="Proteomes" id="UP000239406"/>
    </source>
</evidence>
<evidence type="ECO:0000256" key="2">
    <source>
        <dbReference type="ARBA" id="ARBA00022475"/>
    </source>
</evidence>
<reference evidence="7 8" key="1">
    <citation type="submission" date="2018-02" db="EMBL/GenBank/DDBJ databases">
        <title>Reclassifiation of [Polyangium] brachysporum DSM 7029 as Guopingzhaonella breviflexa gen. nov., sp. nov., a member of the family Comamonadaceae.</title>
        <authorList>
            <person name="Tang B."/>
        </authorList>
    </citation>
    <scope>NUCLEOTIDE SEQUENCE [LARGE SCALE GENOMIC DNA]</scope>
    <source>
        <strain evidence="7 8">DSM 15344</strain>
    </source>
</reference>
<comment type="caution">
    <text evidence="7">The sequence shown here is derived from an EMBL/GenBank/DDBJ whole genome shotgun (WGS) entry which is preliminary data.</text>
</comment>
<dbReference type="Gene3D" id="1.10.3730.20">
    <property type="match status" value="1"/>
</dbReference>
<evidence type="ECO:0000256" key="1">
    <source>
        <dbReference type="ARBA" id="ARBA00004651"/>
    </source>
</evidence>
<protein>
    <submittedName>
        <fullName evidence="7">EamA family transporter</fullName>
    </submittedName>
</protein>
<evidence type="ECO:0000256" key="4">
    <source>
        <dbReference type="ARBA" id="ARBA00022989"/>
    </source>
</evidence>
<evidence type="ECO:0000259" key="6">
    <source>
        <dbReference type="Pfam" id="PF00892"/>
    </source>
</evidence>
<sequence>MPSTPRARPELYALSAAILNGTLGSWNRLAFRGGASYHEIAFLKCFFAFLVVLALCAVDPGRRRQVVALRHQAPRLAVLAFLGMFSLYYLETWAFKEASIPLASFLTYAAGGVTILLSALCLGERIGLFRALAFGLIVGGVWMIFSHEADVSGSPLGIALALLAGLGYALFIFVSKLWRMGSGLAHLAWLFGLGSLYLLVPVLLEGFSWPGLQAGAAIAGMVLLPTIGGFYFTTRAVHTGPASSVQIIETSDPLFATLFAFALFGDRLTPAGWAGAACIMAGLLLALRRVPSALPRPAHG</sequence>
<organism evidence="7 8">
    <name type="scientific">Caldimonas thermodepolymerans</name>
    <dbReference type="NCBI Taxonomy" id="215580"/>
    <lineage>
        <taxon>Bacteria</taxon>
        <taxon>Pseudomonadati</taxon>
        <taxon>Pseudomonadota</taxon>
        <taxon>Betaproteobacteria</taxon>
        <taxon>Burkholderiales</taxon>
        <taxon>Sphaerotilaceae</taxon>
        <taxon>Caldimonas</taxon>
    </lineage>
</organism>
<keyword evidence="4" id="KW-1133">Transmembrane helix</keyword>
<dbReference type="GO" id="GO:0005886">
    <property type="term" value="C:plasma membrane"/>
    <property type="evidence" value="ECO:0007669"/>
    <property type="project" value="UniProtKB-SubCell"/>
</dbReference>
<gene>
    <name evidence="7" type="ORF">C1702_14915</name>
</gene>
<feature type="domain" description="EamA" evidence="6">
    <location>
        <begin position="156"/>
        <end position="287"/>
    </location>
</feature>